<evidence type="ECO:0000256" key="9">
    <source>
        <dbReference type="ARBA" id="ARBA00023180"/>
    </source>
</evidence>
<dbReference type="KEGG" id="pmrn:116950779"/>
<organism evidence="10 11">
    <name type="scientific">Petromyzon marinus</name>
    <name type="common">Sea lamprey</name>
    <dbReference type="NCBI Taxonomy" id="7757"/>
    <lineage>
        <taxon>Eukaryota</taxon>
        <taxon>Metazoa</taxon>
        <taxon>Chordata</taxon>
        <taxon>Craniata</taxon>
        <taxon>Vertebrata</taxon>
        <taxon>Cyclostomata</taxon>
        <taxon>Hyperoartia</taxon>
        <taxon>Petromyzontiformes</taxon>
        <taxon>Petromyzontidae</taxon>
        <taxon>Petromyzon</taxon>
    </lineage>
</organism>
<accession>A0AAJ7TXX9</accession>
<keyword evidence="3" id="KW-0808">Transferase</keyword>
<evidence type="ECO:0000256" key="3">
    <source>
        <dbReference type="ARBA" id="ARBA00022679"/>
    </source>
</evidence>
<dbReference type="PANTHER" id="PTHR14647:SF84">
    <property type="entry name" value="GALACTOSE-3-O-SULFOTRANSFERASE 2-LIKE"/>
    <property type="match status" value="1"/>
</dbReference>
<protein>
    <submittedName>
        <fullName evidence="11">Galactosylceramide sulfotransferase-like</fullName>
    </submittedName>
</protein>
<dbReference type="Pfam" id="PF06990">
    <property type="entry name" value="Gal-3-0_sulfotr"/>
    <property type="match status" value="1"/>
</dbReference>
<evidence type="ECO:0000256" key="2">
    <source>
        <dbReference type="ARBA" id="ARBA00008124"/>
    </source>
</evidence>
<dbReference type="GO" id="GO:0009247">
    <property type="term" value="P:glycolipid biosynthetic process"/>
    <property type="evidence" value="ECO:0007669"/>
    <property type="project" value="InterPro"/>
</dbReference>
<evidence type="ECO:0000313" key="11">
    <source>
        <dbReference type="RefSeq" id="XP_032824733.1"/>
    </source>
</evidence>
<comment type="similarity">
    <text evidence="2">Belongs to the galactose-3-O-sulfotransferase family.</text>
</comment>
<keyword evidence="6" id="KW-1133">Transmembrane helix</keyword>
<reference evidence="11" key="1">
    <citation type="submission" date="2025-08" db="UniProtKB">
        <authorList>
            <consortium name="RefSeq"/>
        </authorList>
    </citation>
    <scope>IDENTIFICATION</scope>
    <source>
        <tissue evidence="11">Sperm</tissue>
    </source>
</reference>
<evidence type="ECO:0000256" key="8">
    <source>
        <dbReference type="ARBA" id="ARBA00023136"/>
    </source>
</evidence>
<evidence type="ECO:0000256" key="7">
    <source>
        <dbReference type="ARBA" id="ARBA00023034"/>
    </source>
</evidence>
<keyword evidence="7" id="KW-0333">Golgi apparatus</keyword>
<keyword evidence="8" id="KW-0472">Membrane</keyword>
<evidence type="ECO:0000256" key="6">
    <source>
        <dbReference type="ARBA" id="ARBA00022989"/>
    </source>
</evidence>
<evidence type="ECO:0000313" key="10">
    <source>
        <dbReference type="Proteomes" id="UP001318040"/>
    </source>
</evidence>
<evidence type="ECO:0000256" key="1">
    <source>
        <dbReference type="ARBA" id="ARBA00004323"/>
    </source>
</evidence>
<dbReference type="AlphaFoldDB" id="A0AAJ7TXX9"/>
<name>A0AAJ7TXX9_PETMA</name>
<dbReference type="RefSeq" id="XP_032824733.1">
    <property type="nucleotide sequence ID" value="XM_032968842.1"/>
</dbReference>
<dbReference type="SUPFAM" id="SSF52540">
    <property type="entry name" value="P-loop containing nucleoside triphosphate hydrolases"/>
    <property type="match status" value="1"/>
</dbReference>
<dbReference type="Gene3D" id="3.40.50.300">
    <property type="entry name" value="P-loop containing nucleotide triphosphate hydrolases"/>
    <property type="match status" value="1"/>
</dbReference>
<dbReference type="PANTHER" id="PTHR14647">
    <property type="entry name" value="GALACTOSE-3-O-SULFOTRANSFERASE"/>
    <property type="match status" value="1"/>
</dbReference>
<evidence type="ECO:0000256" key="4">
    <source>
        <dbReference type="ARBA" id="ARBA00022692"/>
    </source>
</evidence>
<evidence type="ECO:0000256" key="5">
    <source>
        <dbReference type="ARBA" id="ARBA00022968"/>
    </source>
</evidence>
<gene>
    <name evidence="11" type="primary">LOC116950779</name>
</gene>
<dbReference type="GO" id="GO:0001733">
    <property type="term" value="F:galactosylceramide sulfotransferase activity"/>
    <property type="evidence" value="ECO:0007669"/>
    <property type="project" value="InterPro"/>
</dbReference>
<keyword evidence="10" id="KW-1185">Reference proteome</keyword>
<sequence length="380" mass="44395">MLVKIFRKEKHIHPEVLHTDIVFLKTHKTASSTFQNILFRFGEKHNLTFAFPYMTYQFIYPHDFMASFVAPLPLRAAGGRFHILSSHMRFQKDEVARVMSPMAMYLSIVRRPENNFESVFYYYESVVSAFDAAGKHSYGRDHLKTFLENAETFYKLEKMPTAFVRNPMAFDFGLTPNISVSSDEFATGLAELDAKFDLVMITERFDESMILAKEMLGWEMEDVVYLSTNKRAKTHTNKSFKRKNQHLTEMIRRWNALDVALYEHFARRFQRQVEAFGVGRMQREVDALRRKVSARREECVANEVEAGMVNQSEIMPFIPGSVVVLGYNMRSGLNLRTRERCLRMLLPELKYHTRLFQRQYGSTVEEYNVGAKLSTTNETR</sequence>
<keyword evidence="9" id="KW-0325">Glycoprotein</keyword>
<keyword evidence="5" id="KW-0735">Signal-anchor</keyword>
<comment type="subcellular location">
    <subcellularLocation>
        <location evidence="1">Golgi apparatus membrane</location>
        <topology evidence="1">Single-pass type II membrane protein</topology>
    </subcellularLocation>
</comment>
<dbReference type="InterPro" id="IPR009729">
    <property type="entry name" value="Gal-3-0_sulfotransfrase"/>
</dbReference>
<dbReference type="InterPro" id="IPR027417">
    <property type="entry name" value="P-loop_NTPase"/>
</dbReference>
<dbReference type="Proteomes" id="UP001318040">
    <property type="component" value="Chromosome 2"/>
</dbReference>
<dbReference type="GO" id="GO:0000139">
    <property type="term" value="C:Golgi membrane"/>
    <property type="evidence" value="ECO:0007669"/>
    <property type="project" value="UniProtKB-SubCell"/>
</dbReference>
<keyword evidence="4" id="KW-0812">Transmembrane</keyword>
<proteinExistence type="inferred from homology"/>